<accession>A0ABW3DGW7</accession>
<keyword evidence="2" id="KW-1185">Reference proteome</keyword>
<sequence length="66" mass="7340">MSAPDVSRMTREQLAEHVDTCRHCGADDPQIRAEARDSSVFLSELRDYVNGAHDPRWLAIAEGAKS</sequence>
<organism evidence="1 2">
    <name type="scientific">Streptosporangium algeriense</name>
    <dbReference type="NCBI Taxonomy" id="1682748"/>
    <lineage>
        <taxon>Bacteria</taxon>
        <taxon>Bacillati</taxon>
        <taxon>Actinomycetota</taxon>
        <taxon>Actinomycetes</taxon>
        <taxon>Streptosporangiales</taxon>
        <taxon>Streptosporangiaceae</taxon>
        <taxon>Streptosporangium</taxon>
    </lineage>
</organism>
<evidence type="ECO:0000313" key="2">
    <source>
        <dbReference type="Proteomes" id="UP001597024"/>
    </source>
</evidence>
<protein>
    <submittedName>
        <fullName evidence="1">Uncharacterized protein</fullName>
    </submittedName>
</protein>
<name>A0ABW3DGW7_9ACTN</name>
<comment type="caution">
    <text evidence="1">The sequence shown here is derived from an EMBL/GenBank/DDBJ whole genome shotgun (WGS) entry which is preliminary data.</text>
</comment>
<dbReference type="EMBL" id="JBHTHX010000007">
    <property type="protein sequence ID" value="MFD0883110.1"/>
    <property type="molecule type" value="Genomic_DNA"/>
</dbReference>
<dbReference type="Proteomes" id="UP001597024">
    <property type="component" value="Unassembled WGS sequence"/>
</dbReference>
<reference evidence="2" key="1">
    <citation type="journal article" date="2019" name="Int. J. Syst. Evol. Microbiol.">
        <title>The Global Catalogue of Microorganisms (GCM) 10K type strain sequencing project: providing services to taxonomists for standard genome sequencing and annotation.</title>
        <authorList>
            <consortium name="The Broad Institute Genomics Platform"/>
            <consortium name="The Broad Institute Genome Sequencing Center for Infectious Disease"/>
            <person name="Wu L."/>
            <person name="Ma J."/>
        </authorList>
    </citation>
    <scope>NUCLEOTIDE SEQUENCE [LARGE SCALE GENOMIC DNA]</scope>
    <source>
        <strain evidence="2">CCUG 62974</strain>
    </source>
</reference>
<proteinExistence type="predicted"/>
<gene>
    <name evidence="1" type="ORF">ACFQ08_00820</name>
</gene>
<evidence type="ECO:0000313" key="1">
    <source>
        <dbReference type="EMBL" id="MFD0883110.1"/>
    </source>
</evidence>